<evidence type="ECO:0000256" key="1">
    <source>
        <dbReference type="SAM" id="SignalP"/>
    </source>
</evidence>
<organism evidence="2 3">
    <name type="scientific">Moelleriella libera RCEF 2490</name>
    <dbReference type="NCBI Taxonomy" id="1081109"/>
    <lineage>
        <taxon>Eukaryota</taxon>
        <taxon>Fungi</taxon>
        <taxon>Dikarya</taxon>
        <taxon>Ascomycota</taxon>
        <taxon>Pezizomycotina</taxon>
        <taxon>Sordariomycetes</taxon>
        <taxon>Hypocreomycetidae</taxon>
        <taxon>Hypocreales</taxon>
        <taxon>Clavicipitaceae</taxon>
        <taxon>Moelleriella</taxon>
    </lineage>
</organism>
<feature type="chain" id="PRO_5007896180" evidence="1">
    <location>
        <begin position="20"/>
        <end position="211"/>
    </location>
</feature>
<proteinExistence type="predicted"/>
<sequence length="211" mass="22868">MFFISVFSTLSSIAMVCGALSTERLTIQDLLYRKGGSKGARVPSAQGGSAVAAGSGGKVPGLIIEVFPPSGLAACTKIDADKMIKKLKPNEKTNCTKVAHTPDLEACEMVEDFVSRMLGKTNMSVDVVKGMCAAVTIERCQFVACDLSGNKNIRKKDKIGEPFESLEVNVTEQEIKTLMSCVRSKKSGTLYRPDDKIWLQVNGPRKRKCQV</sequence>
<reference evidence="2 3" key="1">
    <citation type="journal article" date="2016" name="Genome Biol. Evol.">
        <title>Divergent and convergent evolution of fungal pathogenicity.</title>
        <authorList>
            <person name="Shang Y."/>
            <person name="Xiao G."/>
            <person name="Zheng P."/>
            <person name="Cen K."/>
            <person name="Zhan S."/>
            <person name="Wang C."/>
        </authorList>
    </citation>
    <scope>NUCLEOTIDE SEQUENCE [LARGE SCALE GENOMIC DNA]</scope>
    <source>
        <strain evidence="2 3">RCEF 2490</strain>
    </source>
</reference>
<comment type="caution">
    <text evidence="2">The sequence shown here is derived from an EMBL/GenBank/DDBJ whole genome shotgun (WGS) entry which is preliminary data.</text>
</comment>
<dbReference type="Proteomes" id="UP000078544">
    <property type="component" value="Unassembled WGS sequence"/>
</dbReference>
<name>A0A168D6N2_9HYPO</name>
<evidence type="ECO:0000313" key="3">
    <source>
        <dbReference type="Proteomes" id="UP000078544"/>
    </source>
</evidence>
<feature type="signal peptide" evidence="1">
    <location>
        <begin position="1"/>
        <end position="19"/>
    </location>
</feature>
<dbReference type="AlphaFoldDB" id="A0A168D6N2"/>
<keyword evidence="1" id="KW-0732">Signal</keyword>
<keyword evidence="3" id="KW-1185">Reference proteome</keyword>
<gene>
    <name evidence="2" type="ORF">AAL_03380</name>
</gene>
<evidence type="ECO:0000313" key="2">
    <source>
        <dbReference type="EMBL" id="KZZ97416.1"/>
    </source>
</evidence>
<accession>A0A168D6N2</accession>
<protein>
    <submittedName>
        <fullName evidence="2">Uncharacterized protein</fullName>
    </submittedName>
</protein>
<dbReference type="EMBL" id="AZGY01000006">
    <property type="protein sequence ID" value="KZZ97416.1"/>
    <property type="molecule type" value="Genomic_DNA"/>
</dbReference>